<dbReference type="AlphaFoldDB" id="A0A061CUB5"/>
<keyword evidence="1" id="KW-0812">Transmembrane</keyword>
<dbReference type="EMBL" id="UGUV01000002">
    <property type="protein sequence ID" value="SUD53252.1"/>
    <property type="molecule type" value="Genomic_DNA"/>
</dbReference>
<accession>A0A061CUB5</accession>
<proteinExistence type="predicted"/>
<keyword evidence="1" id="KW-1133">Transmembrane helix</keyword>
<evidence type="ECO:0000256" key="1">
    <source>
        <dbReference type="SAM" id="Phobius"/>
    </source>
</evidence>
<gene>
    <name evidence="2" type="ORF">NCTC10692_03767</name>
</gene>
<name>A0A061CUB5_ECTOL</name>
<reference evidence="2 3" key="1">
    <citation type="submission" date="2018-06" db="EMBL/GenBank/DDBJ databases">
        <authorList>
            <consortium name="Pathogen Informatics"/>
            <person name="Doyle S."/>
        </authorList>
    </citation>
    <scope>NUCLEOTIDE SEQUENCE [LARGE SCALE GENOMIC DNA]</scope>
    <source>
        <strain evidence="2 3">NCTC10692</strain>
    </source>
</reference>
<dbReference type="Proteomes" id="UP000255303">
    <property type="component" value="Unassembled WGS sequence"/>
</dbReference>
<accession>A0A379JXD7</accession>
<feature type="transmembrane region" description="Helical" evidence="1">
    <location>
        <begin position="17"/>
        <end position="40"/>
    </location>
</feature>
<evidence type="ECO:0000313" key="3">
    <source>
        <dbReference type="Proteomes" id="UP000255303"/>
    </source>
</evidence>
<keyword evidence="1" id="KW-0472">Membrane</keyword>
<protein>
    <submittedName>
        <fullName evidence="2">Uncharacterized protein</fullName>
    </submittedName>
</protein>
<evidence type="ECO:0000313" key="2">
    <source>
        <dbReference type="EMBL" id="SUD53252.1"/>
    </source>
</evidence>
<sequence>MSINCQVNRAGIASSTFSYGLIVATGSACTVLVSLGIAAINEHSFHVGLRHKRLENLHCRSSIGGVKPTLLTLAPTPNT</sequence>
<organism evidence="2 3">
    <name type="scientific">Ectopseudomonas oleovorans</name>
    <name type="common">Pseudomonas oleovorans</name>
    <dbReference type="NCBI Taxonomy" id="301"/>
    <lineage>
        <taxon>Bacteria</taxon>
        <taxon>Pseudomonadati</taxon>
        <taxon>Pseudomonadota</taxon>
        <taxon>Gammaproteobacteria</taxon>
        <taxon>Pseudomonadales</taxon>
        <taxon>Pseudomonadaceae</taxon>
        <taxon>Ectopseudomonas</taxon>
    </lineage>
</organism>